<accession>A0A238F5B2</accession>
<dbReference type="GO" id="GO:0003676">
    <property type="term" value="F:nucleic acid binding"/>
    <property type="evidence" value="ECO:0007669"/>
    <property type="project" value="InterPro"/>
</dbReference>
<dbReference type="EMBL" id="FMSP01000003">
    <property type="protein sequence ID" value="SCV68217.1"/>
    <property type="molecule type" value="Genomic_DNA"/>
</dbReference>
<evidence type="ECO:0000313" key="2">
    <source>
        <dbReference type="Proteomes" id="UP000198372"/>
    </source>
</evidence>
<sequence length="153" mass="17574">MQPGGHFETLRTDDFSARLRRIIFQFVFIQWGTPKQIVSGRDPQWTSIVWKEVLEGLPITLLLSTSLDPQTNERIEQRKVLNETQRNWPDQLPFVVRSPGIQLIEECDDRLLSERTGKDHTYLRRLSQDGHGGPKVLWLLRIGPGDSANATCP</sequence>
<dbReference type="AlphaFoldDB" id="A0A238F5B2"/>
<name>A0A238F5B2_9BASI</name>
<dbReference type="InterPro" id="IPR036397">
    <property type="entry name" value="RNaseH_sf"/>
</dbReference>
<evidence type="ECO:0000313" key="1">
    <source>
        <dbReference type="EMBL" id="SCV68217.1"/>
    </source>
</evidence>
<proteinExistence type="predicted"/>
<reference evidence="2" key="1">
    <citation type="submission" date="2016-09" db="EMBL/GenBank/DDBJ databases">
        <authorList>
            <person name="Jeantristanb JTB J.-T."/>
            <person name="Ricardo R."/>
        </authorList>
    </citation>
    <scope>NUCLEOTIDE SEQUENCE [LARGE SCALE GENOMIC DNA]</scope>
</reference>
<dbReference type="Gene3D" id="3.30.420.10">
    <property type="entry name" value="Ribonuclease H-like superfamily/Ribonuclease H"/>
    <property type="match status" value="1"/>
</dbReference>
<dbReference type="InterPro" id="IPR012337">
    <property type="entry name" value="RNaseH-like_sf"/>
</dbReference>
<dbReference type="OrthoDB" id="2273864at2759"/>
<dbReference type="Proteomes" id="UP000198372">
    <property type="component" value="Unassembled WGS sequence"/>
</dbReference>
<dbReference type="SUPFAM" id="SSF53098">
    <property type="entry name" value="Ribonuclease H-like"/>
    <property type="match status" value="1"/>
</dbReference>
<keyword evidence="2" id="KW-1185">Reference proteome</keyword>
<organism evidence="1 2">
    <name type="scientific">Microbotryum intermedium</name>
    <dbReference type="NCBI Taxonomy" id="269621"/>
    <lineage>
        <taxon>Eukaryota</taxon>
        <taxon>Fungi</taxon>
        <taxon>Dikarya</taxon>
        <taxon>Basidiomycota</taxon>
        <taxon>Pucciniomycotina</taxon>
        <taxon>Microbotryomycetes</taxon>
        <taxon>Microbotryales</taxon>
        <taxon>Microbotryaceae</taxon>
        <taxon>Microbotryum</taxon>
    </lineage>
</organism>
<gene>
    <name evidence="1" type="ORF">BQ2448_338</name>
</gene>
<protein>
    <submittedName>
        <fullName evidence="1">BQ2448_338 protein</fullName>
    </submittedName>
</protein>